<keyword evidence="1" id="KW-0472">Membrane</keyword>
<evidence type="ECO:0000313" key="2">
    <source>
        <dbReference type="EMBL" id="KAK2194791.1"/>
    </source>
</evidence>
<dbReference type="KEGG" id="bdw:94334784"/>
<protein>
    <submittedName>
        <fullName evidence="2">Uncharacterized protein</fullName>
    </submittedName>
</protein>
<comment type="caution">
    <text evidence="2">The sequence shown here is derived from an EMBL/GenBank/DDBJ whole genome shotgun (WGS) entry which is preliminary data.</text>
</comment>
<organism evidence="2 4">
    <name type="scientific">Babesia duncani</name>
    <dbReference type="NCBI Taxonomy" id="323732"/>
    <lineage>
        <taxon>Eukaryota</taxon>
        <taxon>Sar</taxon>
        <taxon>Alveolata</taxon>
        <taxon>Apicomplexa</taxon>
        <taxon>Aconoidasida</taxon>
        <taxon>Piroplasmida</taxon>
        <taxon>Babesiidae</taxon>
        <taxon>Babesia</taxon>
    </lineage>
</organism>
<dbReference type="RefSeq" id="XP_067804328.1">
    <property type="nucleotide sequence ID" value="XM_067945537.1"/>
</dbReference>
<dbReference type="Proteomes" id="UP001214638">
    <property type="component" value="Unassembled WGS sequence"/>
</dbReference>
<sequence length="354" mass="38740">MKTTTLIHSESPTANYCPVHSQLDDLNNSDLTEHSGDNESVITVAEDEKVESRVSSLHATLNVDNGAPSKWSTTLDSVNNGFFLFRMTLVRSSGILAILLWIMAVFYGGLGMGTEEWRYHVVRYKGEGFAGYSATFIGLCGISRYDALRLSDGTEASVTRPEIDYTKLKEHCLDKKEKRTRVSMQPPDPSCAMDDEGIHRVGYFRTISAVGNLNENGRAHFDTLHGGALYDLHCSQVGPFGEGGTVMFGCGIASLILFTIFGFMILDRVGLYSKGPFRCSLSVRILLRNTANVIWILSFICSIAGFVAWAVMTGASACIDHKGLPSPCPLSASSYFYMVYIVSSAACGLFYNCV</sequence>
<evidence type="ECO:0000313" key="4">
    <source>
        <dbReference type="Proteomes" id="UP001214638"/>
    </source>
</evidence>
<dbReference type="AlphaFoldDB" id="A0AAD9PH68"/>
<dbReference type="GeneID" id="94334784"/>
<name>A0AAD9PH68_9APIC</name>
<keyword evidence="1" id="KW-1133">Transmembrane helix</keyword>
<dbReference type="EMBL" id="JALLKP010000045">
    <property type="protein sequence ID" value="KAK2194791.1"/>
    <property type="molecule type" value="Genomic_DNA"/>
</dbReference>
<gene>
    <name evidence="3" type="ORF">BdWA1_000486</name>
    <name evidence="2" type="ORF">BdWA1_003742</name>
</gene>
<evidence type="ECO:0000313" key="3">
    <source>
        <dbReference type="EMBL" id="KAK2197486.1"/>
    </source>
</evidence>
<feature type="transmembrane region" description="Helical" evidence="1">
    <location>
        <begin position="246"/>
        <end position="266"/>
    </location>
</feature>
<evidence type="ECO:0000256" key="1">
    <source>
        <dbReference type="SAM" id="Phobius"/>
    </source>
</evidence>
<reference evidence="2" key="1">
    <citation type="journal article" date="2023" name="Nat. Microbiol.">
        <title>Babesia duncani multi-omics identifies virulence factors and drug targets.</title>
        <authorList>
            <person name="Singh P."/>
            <person name="Lonardi S."/>
            <person name="Liang Q."/>
            <person name="Vydyam P."/>
            <person name="Khabirova E."/>
            <person name="Fang T."/>
            <person name="Gihaz S."/>
            <person name="Thekkiniath J."/>
            <person name="Munshi M."/>
            <person name="Abel S."/>
            <person name="Ciampossin L."/>
            <person name="Batugedara G."/>
            <person name="Gupta M."/>
            <person name="Lu X.M."/>
            <person name="Lenz T."/>
            <person name="Chakravarty S."/>
            <person name="Cornillot E."/>
            <person name="Hu Y."/>
            <person name="Ma W."/>
            <person name="Gonzalez L.M."/>
            <person name="Sanchez S."/>
            <person name="Estrada K."/>
            <person name="Sanchez-Flores A."/>
            <person name="Montero E."/>
            <person name="Harb O.S."/>
            <person name="Le Roch K.G."/>
            <person name="Mamoun C.B."/>
        </authorList>
    </citation>
    <scope>NUCLEOTIDE SEQUENCE</scope>
    <source>
        <strain evidence="2">WA1</strain>
    </source>
</reference>
<feature type="transmembrane region" description="Helical" evidence="1">
    <location>
        <begin position="286"/>
        <end position="312"/>
    </location>
</feature>
<feature type="transmembrane region" description="Helical" evidence="1">
    <location>
        <begin position="89"/>
        <end position="110"/>
    </location>
</feature>
<keyword evidence="4" id="KW-1185">Reference proteome</keyword>
<dbReference type="EMBL" id="JALLKP010000001">
    <property type="protein sequence ID" value="KAK2197486.1"/>
    <property type="molecule type" value="Genomic_DNA"/>
</dbReference>
<keyword evidence="1" id="KW-0812">Transmembrane</keyword>
<accession>A0AAD9PH68</accession>
<proteinExistence type="predicted"/>
<feature type="transmembrane region" description="Helical" evidence="1">
    <location>
        <begin position="332"/>
        <end position="351"/>
    </location>
</feature>